<dbReference type="EMBL" id="NKUJ01000008">
    <property type="protein sequence ID" value="RMJ19474.1"/>
    <property type="molecule type" value="Genomic_DNA"/>
</dbReference>
<organism evidence="1 2">
    <name type="scientific">Fusarium kuroshium</name>
    <dbReference type="NCBI Taxonomy" id="2010991"/>
    <lineage>
        <taxon>Eukaryota</taxon>
        <taxon>Fungi</taxon>
        <taxon>Dikarya</taxon>
        <taxon>Ascomycota</taxon>
        <taxon>Pezizomycotina</taxon>
        <taxon>Sordariomycetes</taxon>
        <taxon>Hypocreomycetidae</taxon>
        <taxon>Hypocreales</taxon>
        <taxon>Nectriaceae</taxon>
        <taxon>Fusarium</taxon>
        <taxon>Fusarium solani species complex</taxon>
    </lineage>
</organism>
<reference evidence="1 2" key="1">
    <citation type="submission" date="2017-06" db="EMBL/GenBank/DDBJ databases">
        <title>Comparative genomic analysis of Ambrosia Fusariam Clade fungi.</title>
        <authorList>
            <person name="Stajich J.E."/>
            <person name="Carrillo J."/>
            <person name="Kijimoto T."/>
            <person name="Eskalen A."/>
            <person name="O'Donnell K."/>
            <person name="Kasson M."/>
        </authorList>
    </citation>
    <scope>NUCLEOTIDE SEQUENCE [LARGE SCALE GENOMIC DNA]</scope>
    <source>
        <strain evidence="1">UCR3666</strain>
    </source>
</reference>
<sequence length="161" mass="18561">MTETTEIGRVEIETWLLEYHNGSTSLDADSWLDNFYTEDISLQYANLPILTGVSVRQMFKETFAKLDMMTHDIVYFGMFLPCPLLRRSILMGVDYVSPRLYQAATIRYLVKGDNPEKDVIEIPGFATFFVRKGEDGKIRCYKAEIFLDPLPVFQRIAEKGL</sequence>
<name>A0A3M2SPI5_9HYPO</name>
<evidence type="ECO:0000313" key="1">
    <source>
        <dbReference type="EMBL" id="RMJ19474.1"/>
    </source>
</evidence>
<gene>
    <name evidence="1" type="ORF">CDV36_000863</name>
</gene>
<protein>
    <recommendedName>
        <fullName evidence="3">SnoaL-like domain-containing protein</fullName>
    </recommendedName>
</protein>
<evidence type="ECO:0008006" key="3">
    <source>
        <dbReference type="Google" id="ProtNLM"/>
    </source>
</evidence>
<dbReference type="Proteomes" id="UP000277212">
    <property type="component" value="Unassembled WGS sequence"/>
</dbReference>
<proteinExistence type="predicted"/>
<comment type="caution">
    <text evidence="1">The sequence shown here is derived from an EMBL/GenBank/DDBJ whole genome shotgun (WGS) entry which is preliminary data.</text>
</comment>
<dbReference type="OrthoDB" id="9983368at2759"/>
<accession>A0A3M2SPI5</accession>
<dbReference type="AlphaFoldDB" id="A0A3M2SPI5"/>
<evidence type="ECO:0000313" key="2">
    <source>
        <dbReference type="Proteomes" id="UP000277212"/>
    </source>
</evidence>
<keyword evidence="2" id="KW-1185">Reference proteome</keyword>